<gene>
    <name evidence="4 5" type="primary">LOC129328388</name>
</gene>
<dbReference type="GeneID" id="129328388"/>
<dbReference type="AlphaFoldDB" id="A0AA97J9W7"/>
<dbReference type="RefSeq" id="XP_054833393.1">
    <property type="nucleotide sequence ID" value="XM_054977418.1"/>
</dbReference>
<dbReference type="InterPro" id="IPR044822">
    <property type="entry name" value="Myb_DNA-bind_4"/>
</dbReference>
<feature type="domain" description="KRAB" evidence="2">
    <location>
        <begin position="1"/>
        <end position="43"/>
    </location>
</feature>
<dbReference type="PANTHER" id="PTHR47595:SF1">
    <property type="entry name" value="MYB_SANT-LIKE DNA-BINDING DOMAIN-CONTAINING PROTEIN"/>
    <property type="match status" value="1"/>
</dbReference>
<dbReference type="RefSeq" id="XP_054833394.1">
    <property type="nucleotide sequence ID" value="XM_054977419.1"/>
</dbReference>
<evidence type="ECO:0000313" key="5">
    <source>
        <dbReference type="RefSeq" id="XP_054833394.1"/>
    </source>
</evidence>
<keyword evidence="3" id="KW-1185">Reference proteome</keyword>
<evidence type="ECO:0000259" key="2">
    <source>
        <dbReference type="PROSITE" id="PS50805"/>
    </source>
</evidence>
<feature type="region of interest" description="Disordered" evidence="1">
    <location>
        <begin position="372"/>
        <end position="417"/>
    </location>
</feature>
<evidence type="ECO:0000313" key="4">
    <source>
        <dbReference type="RefSeq" id="XP_054833393.1"/>
    </source>
</evidence>
<accession>A0AA97J9W7</accession>
<evidence type="ECO:0000256" key="1">
    <source>
        <dbReference type="SAM" id="MobiDB-lite"/>
    </source>
</evidence>
<reference evidence="4 5" key="1">
    <citation type="submission" date="2025-04" db="UniProtKB">
        <authorList>
            <consortium name="RefSeq"/>
        </authorList>
    </citation>
    <scope>IDENTIFICATION</scope>
    <source>
        <tissue evidence="4 5">Blood</tissue>
    </source>
</reference>
<dbReference type="Pfam" id="PF13837">
    <property type="entry name" value="Myb_DNA-bind_4"/>
    <property type="match status" value="1"/>
</dbReference>
<dbReference type="PANTHER" id="PTHR47595">
    <property type="entry name" value="HEAT SHOCK 70 KDA PROTEIN 14"/>
    <property type="match status" value="1"/>
</dbReference>
<feature type="compositionally biased region" description="Low complexity" evidence="1">
    <location>
        <begin position="398"/>
        <end position="408"/>
    </location>
</feature>
<dbReference type="GO" id="GO:0006355">
    <property type="term" value="P:regulation of DNA-templated transcription"/>
    <property type="evidence" value="ECO:0007669"/>
    <property type="project" value="InterPro"/>
</dbReference>
<dbReference type="KEGG" id="emc:129328388"/>
<dbReference type="Gene3D" id="1.10.10.60">
    <property type="entry name" value="Homeodomain-like"/>
    <property type="match status" value="1"/>
</dbReference>
<sequence length="417" mass="46434">MQNNIATVALLGLPIDEPELICKIEPGEEPWIPSDQASRERRILPGNKSGGVTPEPAIAPYRQYRGTTWTYPEVIDLLVIWREREIQQELQRSHRNIETFQVVASKMAKRGHKRSALECRSKIKTLKRDYRIAKANNSPGKGHLAWLFYDRLDHLLANDANIPPPDKLPNFSQRGASLADTVSQCSTEEEPMLDGAKECSPANRELFALRTQSPTEISNMTGCCPVLQIKEEAPDDSPVMPPVGFAEVSSPAPPPSSAPCEKPASSASTADGAVTPSQSPSPSPVRSYAAERLANIRKRKRKNRQDLALEITQAADKRVQVATDRILAALGEYARADLEERERDRVDTEQIIALMNRQTELLESLVRKQAEAQAPATPMLSRHARLPRLGQPNHSVEPSPLRLAVPRRPVSRARYRR</sequence>
<evidence type="ECO:0000313" key="3">
    <source>
        <dbReference type="Proteomes" id="UP001190640"/>
    </source>
</evidence>
<name>A0AA97J9W7_EUBMA</name>
<dbReference type="Proteomes" id="UP001190640">
    <property type="component" value="Chromosome 4"/>
</dbReference>
<protein>
    <submittedName>
        <fullName evidence="4 5">Uncharacterized protein LOC129328388</fullName>
    </submittedName>
</protein>
<proteinExistence type="predicted"/>
<feature type="compositionally biased region" description="Low complexity" evidence="1">
    <location>
        <begin position="258"/>
        <end position="268"/>
    </location>
</feature>
<dbReference type="InterPro" id="IPR001909">
    <property type="entry name" value="KRAB"/>
</dbReference>
<organism evidence="3 5">
    <name type="scientific">Eublepharis macularius</name>
    <name type="common">Leopard gecko</name>
    <name type="synonym">Cyrtodactylus macularius</name>
    <dbReference type="NCBI Taxonomy" id="481883"/>
    <lineage>
        <taxon>Eukaryota</taxon>
        <taxon>Metazoa</taxon>
        <taxon>Chordata</taxon>
        <taxon>Craniata</taxon>
        <taxon>Vertebrata</taxon>
        <taxon>Euteleostomi</taxon>
        <taxon>Lepidosauria</taxon>
        <taxon>Squamata</taxon>
        <taxon>Bifurcata</taxon>
        <taxon>Gekkota</taxon>
        <taxon>Eublepharidae</taxon>
        <taxon>Eublepharinae</taxon>
        <taxon>Eublepharis</taxon>
    </lineage>
</organism>
<feature type="region of interest" description="Disordered" evidence="1">
    <location>
        <begin position="233"/>
        <end position="287"/>
    </location>
</feature>
<dbReference type="PROSITE" id="PS50805">
    <property type="entry name" value="KRAB"/>
    <property type="match status" value="1"/>
</dbReference>